<keyword evidence="2" id="KW-1185">Reference proteome</keyword>
<accession>A0A1I7JM68</accession>
<dbReference type="Proteomes" id="UP000198693">
    <property type="component" value="Unassembled WGS sequence"/>
</dbReference>
<dbReference type="AlphaFoldDB" id="A0A1I7JM68"/>
<protein>
    <submittedName>
        <fullName evidence="1">Uncharacterized protein</fullName>
    </submittedName>
</protein>
<reference evidence="2" key="1">
    <citation type="submission" date="2016-10" db="EMBL/GenBank/DDBJ databases">
        <authorList>
            <person name="Varghese N."/>
            <person name="Submissions S."/>
        </authorList>
    </citation>
    <scope>NUCLEOTIDE SEQUENCE [LARGE SCALE GENOMIC DNA]</scope>
    <source>
        <strain evidence="2">CGMCC 1.6981</strain>
    </source>
</reference>
<proteinExistence type="predicted"/>
<gene>
    <name evidence="1" type="ORF">SAMN04487955_11165</name>
</gene>
<organism evidence="1 2">
    <name type="scientific">Halomonas korlensis</name>
    <dbReference type="NCBI Taxonomy" id="463301"/>
    <lineage>
        <taxon>Bacteria</taxon>
        <taxon>Pseudomonadati</taxon>
        <taxon>Pseudomonadota</taxon>
        <taxon>Gammaproteobacteria</taxon>
        <taxon>Oceanospirillales</taxon>
        <taxon>Halomonadaceae</taxon>
        <taxon>Halomonas</taxon>
    </lineage>
</organism>
<dbReference type="EMBL" id="FPBP01000011">
    <property type="protein sequence ID" value="SFU86261.1"/>
    <property type="molecule type" value="Genomic_DNA"/>
</dbReference>
<sequence length="60" mass="6878">MNICLLCGKGRSPDKPYSLTFNVRMDVPGRGRAHLVKEPMERLYAVMLLYEAYVPCLTLF</sequence>
<dbReference type="STRING" id="463301.SAMN04487955_11165"/>
<evidence type="ECO:0000313" key="2">
    <source>
        <dbReference type="Proteomes" id="UP000198693"/>
    </source>
</evidence>
<evidence type="ECO:0000313" key="1">
    <source>
        <dbReference type="EMBL" id="SFU86261.1"/>
    </source>
</evidence>
<name>A0A1I7JM68_9GAMM</name>